<dbReference type="AlphaFoldDB" id="A0A1A9VRD6"/>
<evidence type="ECO:0000313" key="2">
    <source>
        <dbReference type="Proteomes" id="UP000078200"/>
    </source>
</evidence>
<proteinExistence type="predicted"/>
<dbReference type="STRING" id="7395.A0A1A9VRD6"/>
<keyword evidence="2" id="KW-1185">Reference proteome</keyword>
<dbReference type="VEuPathDB" id="VectorBase:GAUT045108"/>
<dbReference type="InterPro" id="IPR001337">
    <property type="entry name" value="TMV-like_coat"/>
</dbReference>
<dbReference type="InterPro" id="IPR036417">
    <property type="entry name" value="TMV-like_coat_sf"/>
</dbReference>
<name>A0A1A9VRD6_GLOAU</name>
<reference evidence="1" key="1">
    <citation type="submission" date="2020-05" db="UniProtKB">
        <authorList>
            <consortium name="EnsemblMetazoa"/>
        </authorList>
    </citation>
    <scope>IDENTIFICATION</scope>
    <source>
        <strain evidence="1">TTRI</strain>
    </source>
</reference>
<dbReference type="Pfam" id="PF00721">
    <property type="entry name" value="TMV_coat"/>
    <property type="match status" value="1"/>
</dbReference>
<sequence>MAEEINCLRPATSVPIASCEGEYTWTYREPLLHLQKYSPLIRLIDFVENIKCKRFYEPSERFQMLMSACILRQNSPFCQTRRFPEDYWANLSVGQMANALDNLVTALDIPTTEFYGHIQVAASDLDNYKQKFNSSMEELRRLVYCTDLDKLADIGVYNRQTFEQRFNMQWYEHGGLRA</sequence>
<dbReference type="Gene3D" id="1.20.120.70">
    <property type="entry name" value="Tobacco mosaic virus-like, coat protein"/>
    <property type="match status" value="1"/>
</dbReference>
<evidence type="ECO:0000313" key="1">
    <source>
        <dbReference type="EnsemblMetazoa" id="GAUT045108-PA"/>
    </source>
</evidence>
<dbReference type="GO" id="GO:0005198">
    <property type="term" value="F:structural molecule activity"/>
    <property type="evidence" value="ECO:0007669"/>
    <property type="project" value="InterPro"/>
</dbReference>
<dbReference type="Proteomes" id="UP000078200">
    <property type="component" value="Unassembled WGS sequence"/>
</dbReference>
<dbReference type="SUPFAM" id="SSF47195">
    <property type="entry name" value="TMV-like viral coat proteins"/>
    <property type="match status" value="1"/>
</dbReference>
<accession>A0A1A9VRD6</accession>
<protein>
    <submittedName>
        <fullName evidence="1">Uncharacterized protein</fullName>
    </submittedName>
</protein>
<organism evidence="1 2">
    <name type="scientific">Glossina austeni</name>
    <name type="common">Savannah tsetse fly</name>
    <dbReference type="NCBI Taxonomy" id="7395"/>
    <lineage>
        <taxon>Eukaryota</taxon>
        <taxon>Metazoa</taxon>
        <taxon>Ecdysozoa</taxon>
        <taxon>Arthropoda</taxon>
        <taxon>Hexapoda</taxon>
        <taxon>Insecta</taxon>
        <taxon>Pterygota</taxon>
        <taxon>Neoptera</taxon>
        <taxon>Endopterygota</taxon>
        <taxon>Diptera</taxon>
        <taxon>Brachycera</taxon>
        <taxon>Muscomorpha</taxon>
        <taxon>Hippoboscoidea</taxon>
        <taxon>Glossinidae</taxon>
        <taxon>Glossina</taxon>
    </lineage>
</organism>
<dbReference type="EnsemblMetazoa" id="GAUT045108-RA">
    <property type="protein sequence ID" value="GAUT045108-PA"/>
    <property type="gene ID" value="GAUT045108"/>
</dbReference>